<dbReference type="InterPro" id="IPR000182">
    <property type="entry name" value="GNAT_dom"/>
</dbReference>
<dbReference type="Gene3D" id="3.40.630.30">
    <property type="match status" value="1"/>
</dbReference>
<dbReference type="Pfam" id="PF13508">
    <property type="entry name" value="Acetyltransf_7"/>
    <property type="match status" value="1"/>
</dbReference>
<gene>
    <name evidence="2" type="ORF">PGH26_12210</name>
</gene>
<dbReference type="SUPFAM" id="SSF55729">
    <property type="entry name" value="Acyl-CoA N-acyltransferases (Nat)"/>
    <property type="match status" value="1"/>
</dbReference>
<dbReference type="Proteomes" id="UP001303532">
    <property type="component" value="Chromosome"/>
</dbReference>
<dbReference type="CDD" id="cd04301">
    <property type="entry name" value="NAT_SF"/>
    <property type="match status" value="1"/>
</dbReference>
<evidence type="ECO:0000313" key="3">
    <source>
        <dbReference type="Proteomes" id="UP001303532"/>
    </source>
</evidence>
<dbReference type="PROSITE" id="PS51186">
    <property type="entry name" value="GNAT"/>
    <property type="match status" value="1"/>
</dbReference>
<name>A0ABZ0KVR9_9BACL</name>
<organism evidence="2 3">
    <name type="scientific">Sporosarcina jeotgali</name>
    <dbReference type="NCBI Taxonomy" id="3020056"/>
    <lineage>
        <taxon>Bacteria</taxon>
        <taxon>Bacillati</taxon>
        <taxon>Bacillota</taxon>
        <taxon>Bacilli</taxon>
        <taxon>Bacillales</taxon>
        <taxon>Caryophanaceae</taxon>
        <taxon>Sporosarcina</taxon>
    </lineage>
</organism>
<proteinExistence type="predicted"/>
<evidence type="ECO:0000259" key="1">
    <source>
        <dbReference type="PROSITE" id="PS51186"/>
    </source>
</evidence>
<accession>A0ABZ0KVR9</accession>
<protein>
    <submittedName>
        <fullName evidence="2">GNAT family N-acetyltransferase</fullName>
    </submittedName>
</protein>
<dbReference type="EMBL" id="CP116341">
    <property type="protein sequence ID" value="WOV83638.1"/>
    <property type="molecule type" value="Genomic_DNA"/>
</dbReference>
<keyword evidence="3" id="KW-1185">Reference proteome</keyword>
<sequence length="137" mass="15763">MAASNDANSGIRIIPYDEAFYPDIHRMYIEEGWRNLAENVSDTKAAWNHSSIAFIAVTKEDEAVACLRGYTDTIVTAFICEMLVEKKFRGLGIGTEFLNFVHNLYPNTRIELLATESSRTFYEDEGYRTFYGFRKSY</sequence>
<reference evidence="2 3" key="1">
    <citation type="submission" date="2023-01" db="EMBL/GenBank/DDBJ databases">
        <title>Sporosarcina sp. nov., isolated from Korean tranditional fermented seafood 'Jeotgal'.</title>
        <authorList>
            <person name="Yang A.-I."/>
        </authorList>
    </citation>
    <scope>NUCLEOTIDE SEQUENCE [LARGE SCALE GENOMIC DNA]</scope>
    <source>
        <strain evidence="2 3">B2O-1</strain>
    </source>
</reference>
<feature type="domain" description="N-acetyltransferase" evidence="1">
    <location>
        <begin position="11"/>
        <end position="137"/>
    </location>
</feature>
<dbReference type="RefSeq" id="WP_323691330.1">
    <property type="nucleotide sequence ID" value="NZ_CP116341.1"/>
</dbReference>
<evidence type="ECO:0000313" key="2">
    <source>
        <dbReference type="EMBL" id="WOV83638.1"/>
    </source>
</evidence>
<dbReference type="InterPro" id="IPR016181">
    <property type="entry name" value="Acyl_CoA_acyltransferase"/>
</dbReference>